<organism evidence="1 2">
    <name type="scientific">Gracilibacillus ureilyticus</name>
    <dbReference type="NCBI Taxonomy" id="531814"/>
    <lineage>
        <taxon>Bacteria</taxon>
        <taxon>Bacillati</taxon>
        <taxon>Bacillota</taxon>
        <taxon>Bacilli</taxon>
        <taxon>Bacillales</taxon>
        <taxon>Bacillaceae</taxon>
        <taxon>Gracilibacillus</taxon>
    </lineage>
</organism>
<evidence type="ECO:0000313" key="2">
    <source>
        <dbReference type="Proteomes" id="UP000199687"/>
    </source>
</evidence>
<accession>A0A1H9VSJ9</accession>
<dbReference type="RefSeq" id="WP_089744088.1">
    <property type="nucleotide sequence ID" value="NZ_FOGL01000027.1"/>
</dbReference>
<dbReference type="AlphaFoldDB" id="A0A1H9VSJ9"/>
<sequence>MLMTIEKRNDLVKPENKLERLYFTNYLSQIKTAIEESNVNDSLDLDLLISFLKSGEEHSKGNYVQFPLLTTTEIYSLITKSLTTEQIIQNSVSENLQIIISYLERLDNLSEKEKGILVSFLSNIINNLDMPLIEPKRNYFDW</sequence>
<gene>
    <name evidence="1" type="ORF">SAMN04487944_1273</name>
</gene>
<name>A0A1H9VSJ9_9BACI</name>
<evidence type="ECO:0000313" key="1">
    <source>
        <dbReference type="EMBL" id="SES24508.1"/>
    </source>
</evidence>
<protein>
    <submittedName>
        <fullName evidence="1">Uncharacterized protein</fullName>
    </submittedName>
</protein>
<dbReference type="EMBL" id="FOGL01000027">
    <property type="protein sequence ID" value="SES24508.1"/>
    <property type="molecule type" value="Genomic_DNA"/>
</dbReference>
<proteinExistence type="predicted"/>
<reference evidence="1 2" key="1">
    <citation type="submission" date="2016-10" db="EMBL/GenBank/DDBJ databases">
        <authorList>
            <person name="de Groot N.N."/>
        </authorList>
    </citation>
    <scope>NUCLEOTIDE SEQUENCE [LARGE SCALE GENOMIC DNA]</scope>
    <source>
        <strain evidence="1 2">CGMCC 1.7727</strain>
    </source>
</reference>
<keyword evidence="2" id="KW-1185">Reference proteome</keyword>
<dbReference type="Proteomes" id="UP000199687">
    <property type="component" value="Unassembled WGS sequence"/>
</dbReference>
<dbReference type="OrthoDB" id="9963231at2"/>